<evidence type="ECO:0000259" key="4">
    <source>
        <dbReference type="Pfam" id="PF22766"/>
    </source>
</evidence>
<dbReference type="Gene3D" id="1.10.357.150">
    <property type="match status" value="1"/>
</dbReference>
<evidence type="ECO:0000313" key="5">
    <source>
        <dbReference type="EMBL" id="CAG6756340.1"/>
    </source>
</evidence>
<dbReference type="InterPro" id="IPR048343">
    <property type="entry name" value="ZW10_C"/>
</dbReference>
<dbReference type="EMBL" id="HBUF01544569">
    <property type="protein sequence ID" value="CAG6756341.1"/>
    <property type="molecule type" value="Transcribed_RNA"/>
</dbReference>
<protein>
    <submittedName>
        <fullName evidence="5">Centromere/kinetochore protein zw10 homolog</fullName>
    </submittedName>
</protein>
<dbReference type="Pfam" id="PF20666">
    <property type="entry name" value="ZW10_C"/>
    <property type="match status" value="1"/>
</dbReference>
<dbReference type="InterPro" id="IPR046362">
    <property type="entry name" value="Zw10/DSL1_C_sf"/>
</dbReference>
<dbReference type="GO" id="GO:0005737">
    <property type="term" value="C:cytoplasm"/>
    <property type="evidence" value="ECO:0007669"/>
    <property type="project" value="GOC"/>
</dbReference>
<keyword evidence="1" id="KW-0175">Coiled coil</keyword>
<feature type="domain" description="ZW10 C-terminal helical" evidence="4">
    <location>
        <begin position="626"/>
        <end position="773"/>
    </location>
</feature>
<dbReference type="PANTHER" id="PTHR12205:SF0">
    <property type="entry name" value="CENTROMERE_KINETOCHORE PROTEIN ZW10 HOMOLOG"/>
    <property type="match status" value="1"/>
</dbReference>
<feature type="coiled-coil region" evidence="1">
    <location>
        <begin position="78"/>
        <end position="105"/>
    </location>
</feature>
<dbReference type="GO" id="GO:0007094">
    <property type="term" value="P:mitotic spindle assembly checkpoint signaling"/>
    <property type="evidence" value="ECO:0007669"/>
    <property type="project" value="TreeGrafter"/>
</dbReference>
<sequence>MSFVGDVLKSARNAEMVNLNSKLNSLTKTISAFKLEVINMLGTNYIDFDILGIKEGNRLSIQKKQLLEDIVDVDARINAQIEKDVKKFGEELKKLTQSLKELKFEMDIITGLLTINDMLNRGHDMLKELDCHSIVDFAQHINQIENLLDSKSADASNYKQLDIYIHLKDELCLLQDKLLTTTLDEFKANILWWEVFQDETTHETKKIVIKLNQQEQRKHYVQCLYLMDALGQEISVFSSYLLTEVLKPIARGLATVNIVNILNYVQIQVEFKSGPGLTAQSRSVQEYSVIIENLIMLFNTLYSYLHFHLDPEVNHETFDETHNIASFYTEMGSIIAEPFVTDLTQSCLNDAIPTTPCKTGVLDNFLELVQNFEMILKDTGFLSVDQSSPFGDFKKENMNTMMINKKCTMYLEQARGIMKKPLQVMKQVEPRDVSDLKNATLNRKIAEAIQDEGQDPNNSLCVNLFQFPKCFVSESTLELLDLTQALLADLCTQQDTVCNKLCHTLLNIFIMYCDVVPLYHQKLLDKTPEVSALLHNNCMYVAHHLCTLSDTYREQVAKSQQTADRPIQVKYDLMFVDLVVMLRNLSKETLNRQLDVQRNMLRHYVQQSGLNSISTQLQLSPSVEKELRSALSQLRFLRTVWENILPRHVYARSMGSLVTCLIKEVITCLVNTPDISSHVCQALLLLFDMIQDHVSVLMPEDIVKSKLSKYIKNWNKFLELIKIFNSTSPRDIEDGWNCGRGPLAQEFSAGEVKNLVRALIQASERREALLERIN</sequence>
<dbReference type="Pfam" id="PF22766">
    <property type="entry name" value="ZW10_C2"/>
    <property type="match status" value="1"/>
</dbReference>
<organism evidence="5">
    <name type="scientific">Cacopsylla melanoneura</name>
    <dbReference type="NCBI Taxonomy" id="428564"/>
    <lineage>
        <taxon>Eukaryota</taxon>
        <taxon>Metazoa</taxon>
        <taxon>Ecdysozoa</taxon>
        <taxon>Arthropoda</taxon>
        <taxon>Hexapoda</taxon>
        <taxon>Insecta</taxon>
        <taxon>Pterygota</taxon>
        <taxon>Neoptera</taxon>
        <taxon>Paraneoptera</taxon>
        <taxon>Hemiptera</taxon>
        <taxon>Sternorrhyncha</taxon>
        <taxon>Psylloidea</taxon>
        <taxon>Psyllidae</taxon>
        <taxon>Psyllinae</taxon>
        <taxon>Cacopsylla</taxon>
    </lineage>
</organism>
<reference evidence="5" key="1">
    <citation type="submission" date="2021-05" db="EMBL/GenBank/DDBJ databases">
        <authorList>
            <person name="Alioto T."/>
            <person name="Alioto T."/>
            <person name="Gomez Garrido J."/>
        </authorList>
    </citation>
    <scope>NUCLEOTIDE SEQUENCE</scope>
</reference>
<dbReference type="GO" id="GO:0006888">
    <property type="term" value="P:endoplasmic reticulum to Golgi vesicle-mediated transport"/>
    <property type="evidence" value="ECO:0007669"/>
    <property type="project" value="TreeGrafter"/>
</dbReference>
<dbReference type="AlphaFoldDB" id="A0A8D9A047"/>
<dbReference type="InterPro" id="IPR048344">
    <property type="entry name" value="Zw10_middle"/>
</dbReference>
<evidence type="ECO:0000259" key="3">
    <source>
        <dbReference type="Pfam" id="PF20666"/>
    </source>
</evidence>
<evidence type="ECO:0000256" key="1">
    <source>
        <dbReference type="SAM" id="Coils"/>
    </source>
</evidence>
<dbReference type="Pfam" id="PF20665">
    <property type="entry name" value="Zw10_middle"/>
    <property type="match status" value="1"/>
</dbReference>
<feature type="domain" description="Centromere/kinetochore protein zw10 C-terminal" evidence="3">
    <location>
        <begin position="465"/>
        <end position="602"/>
    </location>
</feature>
<evidence type="ECO:0000259" key="2">
    <source>
        <dbReference type="Pfam" id="PF20665"/>
    </source>
</evidence>
<dbReference type="EMBL" id="HBUF01544568">
    <property type="protein sequence ID" value="CAG6756340.1"/>
    <property type="molecule type" value="Transcribed_RNA"/>
</dbReference>
<dbReference type="InterPro" id="IPR055148">
    <property type="entry name" value="ZW10_C_2"/>
</dbReference>
<name>A0A8D9A047_9HEMI</name>
<dbReference type="GO" id="GO:1990423">
    <property type="term" value="C:RZZ complex"/>
    <property type="evidence" value="ECO:0007669"/>
    <property type="project" value="TreeGrafter"/>
</dbReference>
<dbReference type="PANTHER" id="PTHR12205">
    <property type="entry name" value="CENTROMERE/KINETOCHORE PROTEIN ZW10"/>
    <property type="match status" value="1"/>
</dbReference>
<feature type="domain" description="Centromere/kinetochore protein zw10 middle" evidence="2">
    <location>
        <begin position="206"/>
        <end position="418"/>
    </location>
</feature>
<proteinExistence type="predicted"/>
<accession>A0A8D9A047</accession>